<dbReference type="InterPro" id="IPR019734">
    <property type="entry name" value="TPR_rpt"/>
</dbReference>
<dbReference type="Proteomes" id="UP000003688">
    <property type="component" value="Unassembled WGS sequence"/>
</dbReference>
<dbReference type="SUPFAM" id="SSF48452">
    <property type="entry name" value="TPR-like"/>
    <property type="match status" value="1"/>
</dbReference>
<keyword evidence="2" id="KW-1133">Transmembrane helix</keyword>
<keyword evidence="5" id="KW-1185">Reference proteome</keyword>
<comment type="caution">
    <text evidence="4">The sequence shown here is derived from an EMBL/GenBank/DDBJ whole genome shotgun (WGS) entry which is preliminary data.</text>
</comment>
<reference evidence="4 5" key="1">
    <citation type="journal article" date="2011" name="J. Bacteriol.">
        <title>Genome sequence of 'Pedosphaera parvula' Ellin514, an aerobic Verrucomicrobial isolate from pasture soil.</title>
        <authorList>
            <person name="Kant R."/>
            <person name="van Passel M.W."/>
            <person name="Sangwan P."/>
            <person name="Palva A."/>
            <person name="Lucas S."/>
            <person name="Copeland A."/>
            <person name="Lapidus A."/>
            <person name="Glavina Del Rio T."/>
            <person name="Dalin E."/>
            <person name="Tice H."/>
            <person name="Bruce D."/>
            <person name="Goodwin L."/>
            <person name="Pitluck S."/>
            <person name="Chertkov O."/>
            <person name="Larimer F.W."/>
            <person name="Land M.L."/>
            <person name="Hauser L."/>
            <person name="Brettin T.S."/>
            <person name="Detter J.C."/>
            <person name="Han S."/>
            <person name="de Vos W.M."/>
            <person name="Janssen P.H."/>
            <person name="Smidt H."/>
        </authorList>
    </citation>
    <scope>NUCLEOTIDE SEQUENCE [LARGE SCALE GENOMIC DNA]</scope>
    <source>
        <strain evidence="4 5">Ellin514</strain>
    </source>
</reference>
<feature type="transmembrane region" description="Helical" evidence="2">
    <location>
        <begin position="167"/>
        <end position="186"/>
    </location>
</feature>
<dbReference type="AlphaFoldDB" id="B9XQJ9"/>
<keyword evidence="1" id="KW-0802">TPR repeat</keyword>
<feature type="transmembrane region" description="Helical" evidence="2">
    <location>
        <begin position="134"/>
        <end position="155"/>
    </location>
</feature>
<dbReference type="PROSITE" id="PS50005">
    <property type="entry name" value="TPR"/>
    <property type="match status" value="1"/>
</dbReference>
<evidence type="ECO:0000256" key="3">
    <source>
        <dbReference type="SAM" id="SignalP"/>
    </source>
</evidence>
<dbReference type="STRING" id="320771.Cflav_PD0874"/>
<evidence type="ECO:0000256" key="1">
    <source>
        <dbReference type="PROSITE-ProRule" id="PRU00339"/>
    </source>
</evidence>
<feature type="chain" id="PRO_5002894562" evidence="3">
    <location>
        <begin position="28"/>
        <end position="253"/>
    </location>
</feature>
<evidence type="ECO:0000313" key="4">
    <source>
        <dbReference type="EMBL" id="EEF57924.1"/>
    </source>
</evidence>
<dbReference type="EMBL" id="ABOX02000054">
    <property type="protein sequence ID" value="EEF57924.1"/>
    <property type="molecule type" value="Genomic_DNA"/>
</dbReference>
<keyword evidence="3" id="KW-0732">Signal</keyword>
<evidence type="ECO:0000256" key="2">
    <source>
        <dbReference type="SAM" id="Phobius"/>
    </source>
</evidence>
<dbReference type="Gene3D" id="1.25.40.10">
    <property type="entry name" value="Tetratricopeptide repeat domain"/>
    <property type="match status" value="1"/>
</dbReference>
<keyword evidence="2" id="KW-0812">Transmembrane</keyword>
<name>B9XQJ9_PEDPL</name>
<gene>
    <name evidence="4" type="ORF">Cflav_PD0874</name>
</gene>
<sequence precursor="true">MFKKLEWSPVFCCVFMLLMLCVSNLFAGNPVTTEALFKQGVQAYAGGEFDQSAEFFRQATTVSPSFGALHNLGNAEWKAGHGGAAILAWEQAQWLSPFSKQTRENLLFARREAQLDAPELTWYEVCSSWLPPDLWIWIAFVSFWLAVALMVLPGALRWRRADWHQGLAVAALALFLLTIPGIIGVHTRTRLGIVLSQEAPLRLTPTSEGQVLVRLHGGEGARLEKQRGKFIFVRTTGGAGWVEGDQLGLISRP</sequence>
<keyword evidence="2" id="KW-0472">Membrane</keyword>
<feature type="repeat" description="TPR" evidence="1">
    <location>
        <begin position="33"/>
        <end position="66"/>
    </location>
</feature>
<organism evidence="4 5">
    <name type="scientific">Pedosphaera parvula (strain Ellin514)</name>
    <dbReference type="NCBI Taxonomy" id="320771"/>
    <lineage>
        <taxon>Bacteria</taxon>
        <taxon>Pseudomonadati</taxon>
        <taxon>Verrucomicrobiota</taxon>
        <taxon>Pedosphaerae</taxon>
        <taxon>Pedosphaerales</taxon>
        <taxon>Pedosphaeraceae</taxon>
        <taxon>Pedosphaera</taxon>
    </lineage>
</organism>
<proteinExistence type="predicted"/>
<evidence type="ECO:0000313" key="5">
    <source>
        <dbReference type="Proteomes" id="UP000003688"/>
    </source>
</evidence>
<feature type="signal peptide" evidence="3">
    <location>
        <begin position="1"/>
        <end position="27"/>
    </location>
</feature>
<dbReference type="InterPro" id="IPR011990">
    <property type="entry name" value="TPR-like_helical_dom_sf"/>
</dbReference>
<accession>B9XQJ9</accession>
<protein>
    <submittedName>
        <fullName evidence="4">Uncharacterized protein</fullName>
    </submittedName>
</protein>